<feature type="domain" description="PAS" evidence="2">
    <location>
        <begin position="310"/>
        <end position="376"/>
    </location>
</feature>
<organism evidence="3 4">
    <name type="scientific">Geotalea uraniireducens (strain Rf4)</name>
    <name type="common">Geobacter uraniireducens</name>
    <dbReference type="NCBI Taxonomy" id="351605"/>
    <lineage>
        <taxon>Bacteria</taxon>
        <taxon>Pseudomonadati</taxon>
        <taxon>Thermodesulfobacteriota</taxon>
        <taxon>Desulfuromonadia</taxon>
        <taxon>Geobacterales</taxon>
        <taxon>Geobacteraceae</taxon>
        <taxon>Geotalea</taxon>
    </lineage>
</organism>
<evidence type="ECO:0000259" key="2">
    <source>
        <dbReference type="SMART" id="SM00091"/>
    </source>
</evidence>
<accession>A5GD60</accession>
<dbReference type="KEGG" id="gur:Gura_0265"/>
<dbReference type="NCBIfam" id="TIGR00229">
    <property type="entry name" value="sensory_box"/>
    <property type="match status" value="1"/>
</dbReference>
<evidence type="ECO:0000313" key="3">
    <source>
        <dbReference type="EMBL" id="ABQ24481.1"/>
    </source>
</evidence>
<feature type="transmembrane region" description="Helical" evidence="1">
    <location>
        <begin position="7"/>
        <end position="30"/>
    </location>
</feature>
<dbReference type="InterPro" id="IPR000014">
    <property type="entry name" value="PAS"/>
</dbReference>
<dbReference type="SMART" id="SM00091">
    <property type="entry name" value="PAS"/>
    <property type="match status" value="1"/>
</dbReference>
<protein>
    <submittedName>
        <fullName evidence="3">Putative PAS/PAC sensor protein</fullName>
    </submittedName>
</protein>
<name>A5GD60_GEOUR</name>
<dbReference type="STRING" id="351605.Gura_0265"/>
<proteinExistence type="predicted"/>
<keyword evidence="4" id="KW-1185">Reference proteome</keyword>
<dbReference type="InterPro" id="IPR007892">
    <property type="entry name" value="CHASE4"/>
</dbReference>
<reference evidence="3 4" key="1">
    <citation type="submission" date="2007-05" db="EMBL/GenBank/DDBJ databases">
        <title>Complete sequence of Geobacter uraniireducens Rf4.</title>
        <authorList>
            <consortium name="US DOE Joint Genome Institute"/>
            <person name="Copeland A."/>
            <person name="Lucas S."/>
            <person name="Lapidus A."/>
            <person name="Barry K."/>
            <person name="Detter J.C."/>
            <person name="Glavina del Rio T."/>
            <person name="Hammon N."/>
            <person name="Israni S."/>
            <person name="Dalin E."/>
            <person name="Tice H."/>
            <person name="Pitluck S."/>
            <person name="Chertkov O."/>
            <person name="Brettin T."/>
            <person name="Bruce D."/>
            <person name="Han C."/>
            <person name="Schmutz J."/>
            <person name="Larimer F."/>
            <person name="Land M."/>
            <person name="Hauser L."/>
            <person name="Kyrpides N."/>
            <person name="Mikhailova N."/>
            <person name="Shelobolina E."/>
            <person name="Aklujkar M."/>
            <person name="Lovley D."/>
            <person name="Richardson P."/>
        </authorList>
    </citation>
    <scope>NUCLEOTIDE SEQUENCE [LARGE SCALE GENOMIC DNA]</scope>
    <source>
        <strain evidence="3 4">Rf4</strain>
    </source>
</reference>
<sequence>MNRKQKTLFAITVGLLGILLIFLLSARFIVITSYRALEKASAKEHLQRVVNVIDNELDSMVSSTGDYATWDDTYRFMQDGNAEFIESNLAEDSLAKLRVNLVAFVRPSGEIVFAKALDRGTAKAVPLPPELGQHLTASSPLLQHRSTESTVKGVLVMNGTPMLVAAKPVLTNAGKGPIRGTLIMGRFIDAAETARLANMTRLHLDISACDQASLNAAPFKGKKPLSLANPFRVRRADDKTLNGFALIGDLYNRPALLAKITLVRQIYQQGVKTLQYFLFCCILISLASIIVCNWGLGKYFGSQREEETERLYAAAVEHAAMGVAILEAGSCRIVRANTGFSVQLGYPPGLLEGTLFREILADDPESFERCIETVLRDGKPNRAELHLTRNDRSLAVMEVHASGTLLDDQQYLCLVLHDMIEQKQSEPA</sequence>
<gene>
    <name evidence="3" type="ordered locus">Gura_0265</name>
</gene>
<feature type="transmembrane region" description="Helical" evidence="1">
    <location>
        <begin position="274"/>
        <end position="296"/>
    </location>
</feature>
<evidence type="ECO:0000313" key="4">
    <source>
        <dbReference type="Proteomes" id="UP000006695"/>
    </source>
</evidence>
<dbReference type="Pfam" id="PF05228">
    <property type="entry name" value="CHASE4"/>
    <property type="match status" value="1"/>
</dbReference>
<dbReference type="Pfam" id="PF13426">
    <property type="entry name" value="PAS_9"/>
    <property type="match status" value="1"/>
</dbReference>
<dbReference type="Proteomes" id="UP000006695">
    <property type="component" value="Chromosome"/>
</dbReference>
<keyword evidence="1" id="KW-0472">Membrane</keyword>
<dbReference type="InterPro" id="IPR035965">
    <property type="entry name" value="PAS-like_dom_sf"/>
</dbReference>
<dbReference type="CDD" id="cd00130">
    <property type="entry name" value="PAS"/>
    <property type="match status" value="1"/>
</dbReference>
<keyword evidence="1" id="KW-1133">Transmembrane helix</keyword>
<dbReference type="OrthoDB" id="5405684at2"/>
<dbReference type="RefSeq" id="WP_011937208.1">
    <property type="nucleotide sequence ID" value="NC_009483.1"/>
</dbReference>
<keyword evidence="1" id="KW-0812">Transmembrane</keyword>
<dbReference type="SUPFAM" id="SSF55785">
    <property type="entry name" value="PYP-like sensor domain (PAS domain)"/>
    <property type="match status" value="1"/>
</dbReference>
<dbReference type="Gene3D" id="3.30.450.20">
    <property type="entry name" value="PAS domain"/>
    <property type="match status" value="1"/>
</dbReference>
<evidence type="ECO:0000256" key="1">
    <source>
        <dbReference type="SAM" id="Phobius"/>
    </source>
</evidence>
<dbReference type="EMBL" id="CP000698">
    <property type="protein sequence ID" value="ABQ24481.1"/>
    <property type="molecule type" value="Genomic_DNA"/>
</dbReference>
<dbReference type="AlphaFoldDB" id="A5GD60"/>
<dbReference type="HOGENOM" id="CLU_640551_0_0_7"/>